<sequence>MWNDIELLLNDDTGQLPVGLGHECGTALYQVDTLLQITSSEKVSVNPQLHAHSSRDGSIIVVDKSVALLDSTGLSLLMNIQFDTNVDVVGMCQDKQFLVVGERSGSLHLIHIPSKQTLLTKVQKIMNLYDMWDIYSLTLIWDWPLIHIEEFLLTTESDSSQVTWQELANVKLIIMTLPDDKQMRSVMVFTLPTMQQLYSLEVSLVSSLVQSGICTDTIYFLEGIHEKPSEDPVSIVVMRSLTEALPENRLSRLLHKHKFTEAENFAIQFGLDVELVYKVKANTILEKLASASLGSYGQEALLDLGNEAKENLQKIQDNQFVVNYCINAPWPLYETTREMLNYAKIRKSFGILPPVPLMMMFNKASLPSLTFSGIAWTEFLNNEDMFKIIVFQLEEGNLACAQYLWLRHQADFESSFDEKMLRDLLNAIHFTAPLKELCVWLKNFVIPFSKSAVPDGQKILAKWLEQAARNLELTDKANWPENGLQVAEIFFTSKNQGELGVTAFGKWTPLRCGDCEEIKRLKKLVNDLQELRNLYRKYNCRLAFCDFEKENATTIVFRMLDKILAPELVPSILEKCIKPYLCEHNLQKDELLLQYVKDLLERCRTRSISVFETAWEAKAVAVIGCISDTDVSTFFERHLTIVVTLGLCFPPQPFGDTQLTFAHRTRAFRCLLYLADTDTVESLFKKPIEKVKYFLKCCIYLAEFETLNIAYTYESFHKSPKEGMIKGLWKNHSHEPRAVRLVTELSLEYKVYDPQLWNGLLQKLLASCPPSPKQLQECRECFVILCPVLADLDMVGIAKQYTQLDLPAFALGCLLVMPHSEGREQQIQGLLSTCKKETVLQQLDEHMDTGELVAFASQISSLVLDSIINEKLYEQFWKSKYYPLLKQHLINTHRIKELVDYFVKNNCLDDARALIQEYQEKCGNPALADVSASHLLQVKQTISAPQAIFSPFYLKTFTQLLAKIHFS</sequence>
<feature type="domain" description="RZZ complex subunit KNTC1/ROD C-terminal" evidence="1">
    <location>
        <begin position="653"/>
        <end position="765"/>
    </location>
</feature>
<evidence type="ECO:0000259" key="3">
    <source>
        <dbReference type="Pfam" id="PF24516"/>
    </source>
</evidence>
<dbReference type="InterPro" id="IPR019527">
    <property type="entry name" value="RZZ-complex_KNTC1/ROD_C"/>
</dbReference>
<feature type="domain" description="RZZ complex subunit KNTC1/ROD C-terminal" evidence="1">
    <location>
        <begin position="766"/>
        <end position="864"/>
    </location>
</feature>
<name>A0A8C0TZV2_CYACU</name>
<dbReference type="InterPro" id="IPR055404">
    <property type="entry name" value="ARM_KNTC1_2nd"/>
</dbReference>
<dbReference type="PANTHER" id="PTHR15688:SF1">
    <property type="entry name" value="KINETOCHORE-ASSOCIATED PROTEIN 1"/>
    <property type="match status" value="1"/>
</dbReference>
<evidence type="ECO:0000313" key="5">
    <source>
        <dbReference type="Ensembl" id="ENSCCEP00000002159.1"/>
    </source>
</evidence>
<evidence type="ECO:0000259" key="2">
    <source>
        <dbReference type="Pfam" id="PF24506"/>
    </source>
</evidence>
<dbReference type="Pfam" id="PF10493">
    <property type="entry name" value="Rod_C"/>
    <property type="match status" value="2"/>
</dbReference>
<dbReference type="Pfam" id="PF24520">
    <property type="entry name" value="ARM_KNTC1_1st"/>
    <property type="match status" value="1"/>
</dbReference>
<dbReference type="InterPro" id="IPR052802">
    <property type="entry name" value="KNTC1"/>
</dbReference>
<dbReference type="GO" id="GO:1990423">
    <property type="term" value="C:RZZ complex"/>
    <property type="evidence" value="ECO:0007669"/>
    <property type="project" value="TreeGrafter"/>
</dbReference>
<reference evidence="5" key="2">
    <citation type="submission" date="2025-09" db="UniProtKB">
        <authorList>
            <consortium name="Ensembl"/>
        </authorList>
    </citation>
    <scope>IDENTIFICATION</scope>
</reference>
<evidence type="ECO:0000313" key="6">
    <source>
        <dbReference type="Proteomes" id="UP000694410"/>
    </source>
</evidence>
<dbReference type="PANTHER" id="PTHR15688">
    <property type="entry name" value="KINETOCHORE-ASSOCIATED PROTEIN 1"/>
    <property type="match status" value="1"/>
</dbReference>
<dbReference type="InterPro" id="IPR055402">
    <property type="entry name" value="KNTC1_N"/>
</dbReference>
<proteinExistence type="predicted"/>
<dbReference type="GO" id="GO:1903394">
    <property type="term" value="P:protein localization to kinetochore involved in kinetochore assembly"/>
    <property type="evidence" value="ECO:0007669"/>
    <property type="project" value="TreeGrafter"/>
</dbReference>
<dbReference type="Pfam" id="PF24506">
    <property type="entry name" value="KNTC1_N"/>
    <property type="match status" value="2"/>
</dbReference>
<feature type="domain" description="KNTC1 N-terminal" evidence="2">
    <location>
        <begin position="131"/>
        <end position="243"/>
    </location>
</feature>
<feature type="domain" description="KNTC1 second ARM-repeats" evidence="3">
    <location>
        <begin position="590"/>
        <end position="632"/>
    </location>
</feature>
<dbReference type="GO" id="GO:0005737">
    <property type="term" value="C:cytoplasm"/>
    <property type="evidence" value="ECO:0007669"/>
    <property type="project" value="TreeGrafter"/>
</dbReference>
<gene>
    <name evidence="5" type="primary">KNTC1</name>
</gene>
<dbReference type="InterPro" id="IPR055403">
    <property type="entry name" value="ARM_KNTC1_1st"/>
</dbReference>
<dbReference type="Pfam" id="PF24516">
    <property type="entry name" value="ARM_KNTC1_2nd"/>
    <property type="match status" value="1"/>
</dbReference>
<organism evidence="5 6">
    <name type="scientific">Cyanistes caeruleus</name>
    <name type="common">Eurasian blue tit</name>
    <name type="synonym">Parus caeruleus</name>
    <dbReference type="NCBI Taxonomy" id="156563"/>
    <lineage>
        <taxon>Eukaryota</taxon>
        <taxon>Metazoa</taxon>
        <taxon>Chordata</taxon>
        <taxon>Craniata</taxon>
        <taxon>Vertebrata</taxon>
        <taxon>Euteleostomi</taxon>
        <taxon>Archelosauria</taxon>
        <taxon>Archosauria</taxon>
        <taxon>Dinosauria</taxon>
        <taxon>Saurischia</taxon>
        <taxon>Theropoda</taxon>
        <taxon>Coelurosauria</taxon>
        <taxon>Aves</taxon>
        <taxon>Neognathae</taxon>
        <taxon>Neoaves</taxon>
        <taxon>Telluraves</taxon>
        <taxon>Australaves</taxon>
        <taxon>Passeriformes</taxon>
        <taxon>Paridae</taxon>
        <taxon>Cyanistes</taxon>
    </lineage>
</organism>
<dbReference type="Ensembl" id="ENSCCET00000003626.1">
    <property type="protein sequence ID" value="ENSCCEP00000002159.1"/>
    <property type="gene ID" value="ENSCCEG00000002295.1"/>
</dbReference>
<evidence type="ECO:0000259" key="1">
    <source>
        <dbReference type="Pfam" id="PF10493"/>
    </source>
</evidence>
<dbReference type="GO" id="GO:0007094">
    <property type="term" value="P:mitotic spindle assembly checkpoint signaling"/>
    <property type="evidence" value="ECO:0007669"/>
    <property type="project" value="TreeGrafter"/>
</dbReference>
<reference evidence="5" key="1">
    <citation type="submission" date="2025-08" db="UniProtKB">
        <authorList>
            <consortium name="Ensembl"/>
        </authorList>
    </citation>
    <scope>IDENTIFICATION</scope>
</reference>
<dbReference type="GO" id="GO:0000070">
    <property type="term" value="P:mitotic sister chromatid segregation"/>
    <property type="evidence" value="ECO:0007669"/>
    <property type="project" value="TreeGrafter"/>
</dbReference>
<dbReference type="AlphaFoldDB" id="A0A8C0TZV2"/>
<dbReference type="GO" id="GO:0005828">
    <property type="term" value="C:kinetochore microtubule"/>
    <property type="evidence" value="ECO:0007669"/>
    <property type="project" value="TreeGrafter"/>
</dbReference>
<dbReference type="Proteomes" id="UP000694410">
    <property type="component" value="Unplaced"/>
</dbReference>
<protein>
    <submittedName>
        <fullName evidence="5">Kinetochore associated 1</fullName>
    </submittedName>
</protein>
<accession>A0A8C0TZV2</accession>
<feature type="domain" description="KNTC1 N-terminal" evidence="2">
    <location>
        <begin position="17"/>
        <end position="122"/>
    </location>
</feature>
<feature type="domain" description="KNTC1 first ARM-repeats" evidence="4">
    <location>
        <begin position="252"/>
        <end position="484"/>
    </location>
</feature>
<dbReference type="GO" id="GO:0031267">
    <property type="term" value="F:small GTPase binding"/>
    <property type="evidence" value="ECO:0007669"/>
    <property type="project" value="TreeGrafter"/>
</dbReference>
<evidence type="ECO:0000259" key="4">
    <source>
        <dbReference type="Pfam" id="PF24520"/>
    </source>
</evidence>
<keyword evidence="6" id="KW-1185">Reference proteome</keyword>